<dbReference type="Gene3D" id="3.40.50.300">
    <property type="entry name" value="P-loop containing nucleotide triphosphate hydrolases"/>
    <property type="match status" value="1"/>
</dbReference>
<dbReference type="CDD" id="cd02042">
    <property type="entry name" value="ParAB_family"/>
    <property type="match status" value="1"/>
</dbReference>
<dbReference type="PANTHER" id="PTHR13696:SF99">
    <property type="entry name" value="COBYRINIC ACID AC-DIAMIDE SYNTHASE"/>
    <property type="match status" value="1"/>
</dbReference>
<accession>A0A1B1BQQ7</accession>
<dbReference type="PANTHER" id="PTHR13696">
    <property type="entry name" value="P-LOOP CONTAINING NUCLEOSIDE TRIPHOSPHATE HYDROLASE"/>
    <property type="match status" value="1"/>
</dbReference>
<evidence type="ECO:0000259" key="1">
    <source>
        <dbReference type="Pfam" id="PF13614"/>
    </source>
</evidence>
<feature type="domain" description="AAA" evidence="1">
    <location>
        <begin position="12"/>
        <end position="183"/>
    </location>
</feature>
<dbReference type="KEGG" id="cart:PA27867_3999"/>
<name>A0A1B1BQQ7_9MICO</name>
<proteinExistence type="predicted"/>
<sequence length="307" mass="32114">MPPALDRTALERVIAVINGKGGVLKTTLTANIGGMLANNGYRVLLVDLDPQGNLAEDLGYTDDARDDTGRALAQALMFGGGAAPIKEVRPNLDVFAGGPALDQATAGLSAKANKDPDGAKLAVAHLLAPIAGDYDMILIDCPPGDETLQTAAVAAARWALVPVKSDKSSRKGLGAVAARLDAVLGVNPTLDLLGVVLVDVGTSAHVVQREAREHIAELFNADHKVVFTATVRHSEATAQATRERGLLVHELDAQVRKGPKWFEIRRGDAQAQALAPRTASSVADDLQAITQEVVARITAAENQEALA</sequence>
<dbReference type="Proteomes" id="UP000092582">
    <property type="component" value="Plasmid pP27867_2"/>
</dbReference>
<dbReference type="RefSeq" id="WP_084021494.1">
    <property type="nucleotide sequence ID" value="NZ_CP016284.1"/>
</dbReference>
<dbReference type="OrthoDB" id="128708at2"/>
<organism evidence="2 3">
    <name type="scientific">Cryobacterium arcticum</name>
    <dbReference type="NCBI Taxonomy" id="670052"/>
    <lineage>
        <taxon>Bacteria</taxon>
        <taxon>Bacillati</taxon>
        <taxon>Actinomycetota</taxon>
        <taxon>Actinomycetes</taxon>
        <taxon>Micrococcales</taxon>
        <taxon>Microbacteriaceae</taxon>
        <taxon>Cryobacterium</taxon>
    </lineage>
</organism>
<dbReference type="GO" id="GO:0016740">
    <property type="term" value="F:transferase activity"/>
    <property type="evidence" value="ECO:0007669"/>
    <property type="project" value="UniProtKB-KW"/>
</dbReference>
<dbReference type="AlphaFoldDB" id="A0A1B1BQQ7"/>
<protein>
    <submittedName>
        <fullName evidence="2">Phosphopantetheine--protein transferase</fullName>
    </submittedName>
</protein>
<geneLocation type="plasmid" evidence="3">
    <name>pp27867_2</name>
</geneLocation>
<keyword evidence="3" id="KW-1185">Reference proteome</keyword>
<dbReference type="InterPro" id="IPR050678">
    <property type="entry name" value="DNA_Partitioning_ATPase"/>
</dbReference>
<dbReference type="EMBL" id="CP016284">
    <property type="protein sequence ID" value="ANP74905.1"/>
    <property type="molecule type" value="Genomic_DNA"/>
</dbReference>
<dbReference type="InterPro" id="IPR027417">
    <property type="entry name" value="P-loop_NTPase"/>
</dbReference>
<reference evidence="2 3" key="1">
    <citation type="submission" date="2016-06" db="EMBL/GenBank/DDBJ databases">
        <title>Genome sequencing of Cryobacterium arcticum PAMC 27867.</title>
        <authorList>
            <person name="Lee J."/>
            <person name="Kim O.-S."/>
        </authorList>
    </citation>
    <scope>NUCLEOTIDE SEQUENCE [LARGE SCALE GENOMIC DNA]</scope>
    <source>
        <strain evidence="2 3">PAMC 27867</strain>
        <plasmid evidence="3">pp27867_2</plasmid>
    </source>
</reference>
<keyword evidence="2" id="KW-0808">Transferase</keyword>
<dbReference type="Pfam" id="PF13614">
    <property type="entry name" value="AAA_31"/>
    <property type="match status" value="1"/>
</dbReference>
<dbReference type="PATRIC" id="fig|670052.7.peg.4110"/>
<gene>
    <name evidence="2" type="ORF">PA27867_3999</name>
</gene>
<evidence type="ECO:0000313" key="3">
    <source>
        <dbReference type="Proteomes" id="UP000092582"/>
    </source>
</evidence>
<dbReference type="InterPro" id="IPR025669">
    <property type="entry name" value="AAA_dom"/>
</dbReference>
<dbReference type="SUPFAM" id="SSF52540">
    <property type="entry name" value="P-loop containing nucleoside triphosphate hydrolases"/>
    <property type="match status" value="1"/>
</dbReference>
<keyword evidence="2" id="KW-0614">Plasmid</keyword>
<evidence type="ECO:0000313" key="2">
    <source>
        <dbReference type="EMBL" id="ANP74905.1"/>
    </source>
</evidence>